<accession>A0A1W2D859</accession>
<feature type="signal peptide" evidence="2">
    <location>
        <begin position="1"/>
        <end position="25"/>
    </location>
</feature>
<proteinExistence type="predicted"/>
<name>A0A1W2D859_9HYPH</name>
<reference evidence="4 5" key="1">
    <citation type="submission" date="2017-04" db="EMBL/GenBank/DDBJ databases">
        <authorList>
            <person name="Afonso C.L."/>
            <person name="Miller P.J."/>
            <person name="Scott M.A."/>
            <person name="Spackman E."/>
            <person name="Goraichik I."/>
            <person name="Dimitrov K.M."/>
            <person name="Suarez D.L."/>
            <person name="Swayne D.E."/>
        </authorList>
    </citation>
    <scope>NUCLEOTIDE SEQUENCE [LARGE SCALE GENOMIC DNA]</scope>
    <source>
        <strain evidence="4 5">CGMCC 1.10972</strain>
    </source>
</reference>
<keyword evidence="5" id="KW-1185">Reference proteome</keyword>
<dbReference type="Pfam" id="PF02974">
    <property type="entry name" value="Inh"/>
    <property type="match status" value="1"/>
</dbReference>
<dbReference type="Proteomes" id="UP000192656">
    <property type="component" value="Unassembled WGS sequence"/>
</dbReference>
<dbReference type="Gene3D" id="2.30.30.40">
    <property type="entry name" value="SH3 Domains"/>
    <property type="match status" value="1"/>
</dbReference>
<protein>
    <submittedName>
        <fullName evidence="4">Protease inhibitor Inh</fullName>
    </submittedName>
</protein>
<dbReference type="InterPro" id="IPR016085">
    <property type="entry name" value="Protease_inh_B-barrel_dom"/>
</dbReference>
<evidence type="ECO:0000256" key="2">
    <source>
        <dbReference type="SAM" id="SignalP"/>
    </source>
</evidence>
<dbReference type="Pfam" id="PF06347">
    <property type="entry name" value="SH3_4"/>
    <property type="match status" value="1"/>
</dbReference>
<gene>
    <name evidence="4" type="ORF">SAMN06297251_11339</name>
</gene>
<evidence type="ECO:0000313" key="4">
    <source>
        <dbReference type="EMBL" id="SMC93346.1"/>
    </source>
</evidence>
<dbReference type="AlphaFoldDB" id="A0A1W2D859"/>
<dbReference type="SUPFAM" id="SSF50882">
    <property type="entry name" value="beta-Barrel protease inhibitors"/>
    <property type="match status" value="1"/>
</dbReference>
<dbReference type="EMBL" id="FWXR01000013">
    <property type="protein sequence ID" value="SMC93346.1"/>
    <property type="molecule type" value="Genomic_DNA"/>
</dbReference>
<evidence type="ECO:0000256" key="1">
    <source>
        <dbReference type="ARBA" id="ARBA00022729"/>
    </source>
</evidence>
<feature type="chain" id="PRO_5012099715" evidence="2">
    <location>
        <begin position="26"/>
        <end position="243"/>
    </location>
</feature>
<keyword evidence="1 2" id="KW-0732">Signal</keyword>
<dbReference type="STRING" id="937218.SAMN06297251_11339"/>
<dbReference type="InterPro" id="IPR010466">
    <property type="entry name" value="DUF1058"/>
</dbReference>
<dbReference type="InterPro" id="IPR021140">
    <property type="entry name" value="Inh/Omp19"/>
</dbReference>
<sequence>MIAYIVKLSAALAGLIFAMAAPAGAQTTADFVRAFSGTWQTLDPAYTDGGACRVGLNDVPVGNRFGLTTQNCGGLMAGLRVWGIDDNQLALVDDQGAVVARLGGNQNRVSGQTSNGETVIFERVPEGSDAPASDVVESDCTYFGYTSSCAKEADFARPSAEPDREMTARVLVKLNARAEARPDAEILASIPAGTCVRVSECTTASDGDWCRATIADTTGWIRQRAMRRDRWPVLTYTAGCELQ</sequence>
<organism evidence="4 5">
    <name type="scientific">Fulvimarina manganoxydans</name>
    <dbReference type="NCBI Taxonomy" id="937218"/>
    <lineage>
        <taxon>Bacteria</taxon>
        <taxon>Pseudomonadati</taxon>
        <taxon>Pseudomonadota</taxon>
        <taxon>Alphaproteobacteria</taxon>
        <taxon>Hyphomicrobiales</taxon>
        <taxon>Aurantimonadaceae</taxon>
        <taxon>Fulvimarina</taxon>
    </lineage>
</organism>
<evidence type="ECO:0000313" key="5">
    <source>
        <dbReference type="Proteomes" id="UP000192656"/>
    </source>
</evidence>
<dbReference type="Gene3D" id="2.40.128.10">
    <property type="match status" value="1"/>
</dbReference>
<evidence type="ECO:0000259" key="3">
    <source>
        <dbReference type="Pfam" id="PF02974"/>
    </source>
</evidence>
<dbReference type="RefSeq" id="WP_170923307.1">
    <property type="nucleotide sequence ID" value="NZ_FWXR01000013.1"/>
</dbReference>
<feature type="domain" description="Alkaline proteinase inhibitor/ Outer membrane lipoprotein Omp19" evidence="3">
    <location>
        <begin position="34"/>
        <end position="123"/>
    </location>
</feature>
<dbReference type="GO" id="GO:0004866">
    <property type="term" value="F:endopeptidase inhibitor activity"/>
    <property type="evidence" value="ECO:0007669"/>
    <property type="project" value="InterPro"/>
</dbReference>